<gene>
    <name evidence="1" type="ORF">BQ8794_130074</name>
</gene>
<dbReference type="EMBL" id="FTPD01000005">
    <property type="protein sequence ID" value="SIT53590.1"/>
    <property type="molecule type" value="Genomic_DNA"/>
</dbReference>
<dbReference type="STRING" id="1631249.BQ8794_130074"/>
<dbReference type="AlphaFoldDB" id="A0A1R3V126"/>
<keyword evidence="2" id="KW-1185">Reference proteome</keyword>
<evidence type="ECO:0000313" key="1">
    <source>
        <dbReference type="EMBL" id="SIT53590.1"/>
    </source>
</evidence>
<dbReference type="Proteomes" id="UP000188388">
    <property type="component" value="Unassembled WGS sequence"/>
</dbReference>
<sequence>MDQAGNGEYLPLVGDFMSFNEIIETLNRQGHEFSFKQVPKDVFATLFPGAAEVAETFSYFEAHTYLGSNSSDEIALATK</sequence>
<organism evidence="1 2">
    <name type="scientific">Mesorhizobium prunaredense</name>
    <dbReference type="NCBI Taxonomy" id="1631249"/>
    <lineage>
        <taxon>Bacteria</taxon>
        <taxon>Pseudomonadati</taxon>
        <taxon>Pseudomonadota</taxon>
        <taxon>Alphaproteobacteria</taxon>
        <taxon>Hyphomicrobiales</taxon>
        <taxon>Phyllobacteriaceae</taxon>
        <taxon>Mesorhizobium</taxon>
    </lineage>
</organism>
<evidence type="ECO:0000313" key="2">
    <source>
        <dbReference type="Proteomes" id="UP000188388"/>
    </source>
</evidence>
<dbReference type="Gene3D" id="3.90.25.10">
    <property type="entry name" value="UDP-galactose 4-epimerase, domain 1"/>
    <property type="match status" value="1"/>
</dbReference>
<reference evidence="2" key="1">
    <citation type="submission" date="2017-01" db="EMBL/GenBank/DDBJ databases">
        <authorList>
            <person name="Brunel B."/>
        </authorList>
    </citation>
    <scope>NUCLEOTIDE SEQUENCE [LARGE SCALE GENOMIC DNA]</scope>
</reference>
<protein>
    <submittedName>
        <fullName evidence="1">Putative nucleoside-diphosphate sugar epimerase</fullName>
    </submittedName>
</protein>
<proteinExistence type="predicted"/>
<name>A0A1R3V126_9HYPH</name>
<accession>A0A1R3V126</accession>